<proteinExistence type="predicted"/>
<keyword evidence="1" id="KW-1133">Transmembrane helix</keyword>
<protein>
    <submittedName>
        <fullName evidence="2">Uncharacterized protein</fullName>
    </submittedName>
</protein>
<organism evidence="2">
    <name type="scientific">uncultured Desulfobacterium sp</name>
    <dbReference type="NCBI Taxonomy" id="201089"/>
    <lineage>
        <taxon>Bacteria</taxon>
        <taxon>Pseudomonadati</taxon>
        <taxon>Thermodesulfobacteriota</taxon>
        <taxon>Desulfobacteria</taxon>
        <taxon>Desulfobacterales</taxon>
        <taxon>Desulfobacteriaceae</taxon>
        <taxon>Desulfobacterium</taxon>
        <taxon>environmental samples</taxon>
    </lineage>
</organism>
<dbReference type="EMBL" id="OJIN01000014">
    <property type="protein sequence ID" value="SPD71902.1"/>
    <property type="molecule type" value="Genomic_DNA"/>
</dbReference>
<keyword evidence="1" id="KW-0472">Membrane</keyword>
<sequence length="48" mass="5347">MLTKVWIQGNYGGMIMLNFAGMNIAQVNRYMKGFSKIIKCGGKPSSYV</sequence>
<evidence type="ECO:0000313" key="2">
    <source>
        <dbReference type="EMBL" id="SPD71902.1"/>
    </source>
</evidence>
<name>A0A445MR65_9BACT</name>
<dbReference type="AlphaFoldDB" id="A0A445MR65"/>
<evidence type="ECO:0000256" key="1">
    <source>
        <dbReference type="SAM" id="Phobius"/>
    </source>
</evidence>
<reference evidence="2" key="1">
    <citation type="submission" date="2018-01" db="EMBL/GenBank/DDBJ databases">
        <authorList>
            <person name="Regsiter A."/>
            <person name="William W."/>
        </authorList>
    </citation>
    <scope>NUCLEOTIDE SEQUENCE</scope>
    <source>
        <strain evidence="2">TRIP AH-1</strain>
    </source>
</reference>
<keyword evidence="1" id="KW-0812">Transmembrane</keyword>
<gene>
    <name evidence="2" type="ORF">PITCH_A1100001</name>
</gene>
<feature type="transmembrane region" description="Helical" evidence="1">
    <location>
        <begin position="6"/>
        <end position="25"/>
    </location>
</feature>
<accession>A0A445MR65</accession>